<dbReference type="GO" id="GO:0003677">
    <property type="term" value="F:DNA binding"/>
    <property type="evidence" value="ECO:0007669"/>
    <property type="project" value="UniProtKB-KW"/>
</dbReference>
<dbReference type="SMART" id="SM00418">
    <property type="entry name" value="HTH_ARSR"/>
    <property type="match status" value="1"/>
</dbReference>
<sequence length="112" mass="13018">MAKHKKERIVLHQGDEEINISYDSLRSAVLVLRAINHELRRSIVNLLEKEERMTVTQIYIKLRIEQSVASQHLAILRKAGIVQPHREGKFIYYSLEKNRLSQIADLVTTLSN</sequence>
<dbReference type="NCBIfam" id="NF033788">
    <property type="entry name" value="HTH_metalloreg"/>
    <property type="match status" value="1"/>
</dbReference>
<dbReference type="InterPro" id="IPR011991">
    <property type="entry name" value="ArsR-like_HTH"/>
</dbReference>
<dbReference type="InterPro" id="IPR051011">
    <property type="entry name" value="Metal_resp_trans_reg"/>
</dbReference>
<reference evidence="5 6" key="1">
    <citation type="submission" date="2019-08" db="EMBL/GenBank/DDBJ databases">
        <title>Lewinella sp. strain SSH13 Genome sequencing and assembly.</title>
        <authorList>
            <person name="Kim I."/>
        </authorList>
    </citation>
    <scope>NUCLEOTIDE SEQUENCE [LARGE SCALE GENOMIC DNA]</scope>
    <source>
        <strain evidence="5 6">SSH13</strain>
    </source>
</reference>
<dbReference type="Pfam" id="PF01022">
    <property type="entry name" value="HTH_5"/>
    <property type="match status" value="1"/>
</dbReference>
<evidence type="ECO:0000259" key="4">
    <source>
        <dbReference type="PROSITE" id="PS50987"/>
    </source>
</evidence>
<dbReference type="InterPro" id="IPR036390">
    <property type="entry name" value="WH_DNA-bd_sf"/>
</dbReference>
<keyword evidence="6" id="KW-1185">Reference proteome</keyword>
<evidence type="ECO:0000313" key="6">
    <source>
        <dbReference type="Proteomes" id="UP000321907"/>
    </source>
</evidence>
<dbReference type="AlphaFoldDB" id="A0A5C7FPK1"/>
<evidence type="ECO:0000256" key="2">
    <source>
        <dbReference type="ARBA" id="ARBA00023125"/>
    </source>
</evidence>
<dbReference type="RefSeq" id="WP_147931647.1">
    <property type="nucleotide sequence ID" value="NZ_VOXD01000024.1"/>
</dbReference>
<dbReference type="InterPro" id="IPR036388">
    <property type="entry name" value="WH-like_DNA-bd_sf"/>
</dbReference>
<dbReference type="OrthoDB" id="9798835at2"/>
<protein>
    <submittedName>
        <fullName evidence="5">Helix-turn-helix transcriptional regulator</fullName>
    </submittedName>
</protein>
<dbReference type="PRINTS" id="PR00778">
    <property type="entry name" value="HTHARSR"/>
</dbReference>
<organism evidence="5 6">
    <name type="scientific">Neolewinella aurantiaca</name>
    <dbReference type="NCBI Taxonomy" id="2602767"/>
    <lineage>
        <taxon>Bacteria</taxon>
        <taxon>Pseudomonadati</taxon>
        <taxon>Bacteroidota</taxon>
        <taxon>Saprospiria</taxon>
        <taxon>Saprospirales</taxon>
        <taxon>Lewinellaceae</taxon>
        <taxon>Neolewinella</taxon>
    </lineage>
</organism>
<evidence type="ECO:0000313" key="5">
    <source>
        <dbReference type="EMBL" id="TXF88359.1"/>
    </source>
</evidence>
<keyword evidence="2" id="KW-0238">DNA-binding</keyword>
<dbReference type="Gene3D" id="1.10.10.10">
    <property type="entry name" value="Winged helix-like DNA-binding domain superfamily/Winged helix DNA-binding domain"/>
    <property type="match status" value="1"/>
</dbReference>
<dbReference type="PANTHER" id="PTHR43132">
    <property type="entry name" value="ARSENICAL RESISTANCE OPERON REPRESSOR ARSR-RELATED"/>
    <property type="match status" value="1"/>
</dbReference>
<evidence type="ECO:0000256" key="1">
    <source>
        <dbReference type="ARBA" id="ARBA00023015"/>
    </source>
</evidence>
<evidence type="ECO:0000256" key="3">
    <source>
        <dbReference type="ARBA" id="ARBA00023163"/>
    </source>
</evidence>
<keyword evidence="3" id="KW-0804">Transcription</keyword>
<feature type="domain" description="HTH arsR-type" evidence="4">
    <location>
        <begin position="20"/>
        <end position="112"/>
    </location>
</feature>
<dbReference type="SUPFAM" id="SSF46785">
    <property type="entry name" value="Winged helix' DNA-binding domain"/>
    <property type="match status" value="1"/>
</dbReference>
<name>A0A5C7FPK1_9BACT</name>
<dbReference type="EMBL" id="VOXD01000024">
    <property type="protein sequence ID" value="TXF88359.1"/>
    <property type="molecule type" value="Genomic_DNA"/>
</dbReference>
<dbReference type="Proteomes" id="UP000321907">
    <property type="component" value="Unassembled WGS sequence"/>
</dbReference>
<dbReference type="GO" id="GO:0003700">
    <property type="term" value="F:DNA-binding transcription factor activity"/>
    <property type="evidence" value="ECO:0007669"/>
    <property type="project" value="InterPro"/>
</dbReference>
<comment type="caution">
    <text evidence="5">The sequence shown here is derived from an EMBL/GenBank/DDBJ whole genome shotgun (WGS) entry which is preliminary data.</text>
</comment>
<dbReference type="PANTHER" id="PTHR43132:SF2">
    <property type="entry name" value="ARSENICAL RESISTANCE OPERON REPRESSOR ARSR-RELATED"/>
    <property type="match status" value="1"/>
</dbReference>
<accession>A0A5C7FPK1</accession>
<dbReference type="InterPro" id="IPR001845">
    <property type="entry name" value="HTH_ArsR_DNA-bd_dom"/>
</dbReference>
<proteinExistence type="predicted"/>
<keyword evidence="1" id="KW-0805">Transcription regulation</keyword>
<dbReference type="CDD" id="cd00090">
    <property type="entry name" value="HTH_ARSR"/>
    <property type="match status" value="1"/>
</dbReference>
<gene>
    <name evidence="5" type="ORF">FUA23_15375</name>
</gene>
<dbReference type="PROSITE" id="PS50987">
    <property type="entry name" value="HTH_ARSR_2"/>
    <property type="match status" value="1"/>
</dbReference>